<comment type="similarity">
    <text evidence="2 8">Belongs to the pantothenate synthetase family.</text>
</comment>
<keyword evidence="6 8" id="KW-0067">ATP-binding</keyword>
<dbReference type="InterPro" id="IPR004821">
    <property type="entry name" value="Cyt_trans-like"/>
</dbReference>
<dbReference type="SUPFAM" id="SSF52374">
    <property type="entry name" value="Nucleotidylyl transferase"/>
    <property type="match status" value="1"/>
</dbReference>
<dbReference type="CDD" id="cd00560">
    <property type="entry name" value="PanC"/>
    <property type="match status" value="1"/>
</dbReference>
<dbReference type="NCBIfam" id="TIGR00125">
    <property type="entry name" value="cyt_tran_rel"/>
    <property type="match status" value="1"/>
</dbReference>
<reference evidence="10" key="1">
    <citation type="journal article" date="2019" name="Int. J. Syst. Evol. Microbiol.">
        <title>The Global Catalogue of Microorganisms (GCM) 10K type strain sequencing project: providing services to taxonomists for standard genome sequencing and annotation.</title>
        <authorList>
            <consortium name="The Broad Institute Genomics Platform"/>
            <consortium name="The Broad Institute Genome Sequencing Center for Infectious Disease"/>
            <person name="Wu L."/>
            <person name="Ma J."/>
        </authorList>
    </citation>
    <scope>NUCLEOTIDE SEQUENCE [LARGE SCALE GENOMIC DNA]</scope>
    <source>
        <strain evidence="10">KCTC 52094</strain>
    </source>
</reference>
<feature type="binding site" evidence="8">
    <location>
        <position position="176"/>
    </location>
    <ligand>
        <name>ATP</name>
        <dbReference type="ChEBI" id="CHEBI:30616"/>
    </ligand>
</feature>
<dbReference type="Gene3D" id="3.30.1300.10">
    <property type="entry name" value="Pantoate-beta-alanine ligase, C-terminal domain"/>
    <property type="match status" value="1"/>
</dbReference>
<keyword evidence="4 8" id="KW-0566">Pantothenate biosynthesis</keyword>
<comment type="miscellaneous">
    <text evidence="8">The reaction proceeds by a bi uni uni bi ping pong mechanism.</text>
</comment>
<comment type="pathway">
    <text evidence="1 8">Cofactor biosynthesis; (R)-pantothenate biosynthesis; (R)-pantothenate from (R)-pantoate and beta-alanine: step 1/1.</text>
</comment>
<feature type="active site" description="Proton donor" evidence="8">
    <location>
        <position position="37"/>
    </location>
</feature>
<evidence type="ECO:0000256" key="1">
    <source>
        <dbReference type="ARBA" id="ARBA00004990"/>
    </source>
</evidence>
<dbReference type="InterPro" id="IPR003721">
    <property type="entry name" value="Pantoate_ligase"/>
</dbReference>
<dbReference type="Proteomes" id="UP001595593">
    <property type="component" value="Unassembled WGS sequence"/>
</dbReference>
<dbReference type="RefSeq" id="WP_379595949.1">
    <property type="nucleotide sequence ID" value="NZ_JBHRTN010000008.1"/>
</dbReference>
<evidence type="ECO:0000256" key="4">
    <source>
        <dbReference type="ARBA" id="ARBA00022655"/>
    </source>
</evidence>
<name>A0ABV7G2S0_9PROT</name>
<comment type="catalytic activity">
    <reaction evidence="7 8">
        <text>(R)-pantoate + beta-alanine + ATP = (R)-pantothenate + AMP + diphosphate + H(+)</text>
        <dbReference type="Rhea" id="RHEA:10912"/>
        <dbReference type="ChEBI" id="CHEBI:15378"/>
        <dbReference type="ChEBI" id="CHEBI:15980"/>
        <dbReference type="ChEBI" id="CHEBI:29032"/>
        <dbReference type="ChEBI" id="CHEBI:30616"/>
        <dbReference type="ChEBI" id="CHEBI:33019"/>
        <dbReference type="ChEBI" id="CHEBI:57966"/>
        <dbReference type="ChEBI" id="CHEBI:456215"/>
        <dbReference type="EC" id="6.3.2.1"/>
    </reaction>
</comment>
<dbReference type="NCBIfam" id="TIGR00018">
    <property type="entry name" value="panC"/>
    <property type="match status" value="1"/>
</dbReference>
<feature type="binding site" evidence="8">
    <location>
        <begin position="184"/>
        <end position="187"/>
    </location>
    <ligand>
        <name>ATP</name>
        <dbReference type="ChEBI" id="CHEBI:30616"/>
    </ligand>
</feature>
<keyword evidence="8" id="KW-0963">Cytoplasm</keyword>
<protein>
    <recommendedName>
        <fullName evidence="8">Pantothenate synthetase</fullName>
        <shortName evidence="8">PS</shortName>
        <ecNumber evidence="8">6.3.2.1</ecNumber>
    </recommendedName>
    <alternativeName>
        <fullName evidence="8">Pantoate--beta-alanine ligase</fullName>
    </alternativeName>
    <alternativeName>
        <fullName evidence="8">Pantoate-activating enzyme</fullName>
    </alternativeName>
</protein>
<sequence length="282" mass="30119">MRIIRDLTELRDARIARRAAGRSLGLVPTMGALHRGHLALVAEARRQADEVAVSIFVNPLQFGPNEDLSRYPRDEAGDLEKLRGAGCDLVWLPPVEAMYPPGAATTIEVGGPSEGFEGAARPGHFRGVATVCTKLFHQTGADLAVFGEKDWQQLQVVRRAVADLDMPVRIVGHPTVREEDGLAFSSRNARLSPPERALAPVLAQEMGGVIGRMAEGAAPGAILAATGARLAAAGLVPDYLALVEPDTMRPWPEGRRGEARLLAAARLGDVRLLDNMAARLPG</sequence>
<feature type="binding site" evidence="8">
    <location>
        <position position="61"/>
    </location>
    <ligand>
        <name>(R)-pantoate</name>
        <dbReference type="ChEBI" id="CHEBI:15980"/>
    </ligand>
</feature>
<dbReference type="Gene3D" id="3.40.50.620">
    <property type="entry name" value="HUPs"/>
    <property type="match status" value="1"/>
</dbReference>
<gene>
    <name evidence="8 9" type="primary">panC</name>
    <name evidence="9" type="ORF">ACFOD4_09675</name>
</gene>
<evidence type="ECO:0000256" key="8">
    <source>
        <dbReference type="HAMAP-Rule" id="MF_00158"/>
    </source>
</evidence>
<comment type="caution">
    <text evidence="9">The sequence shown here is derived from an EMBL/GenBank/DDBJ whole genome shotgun (WGS) entry which is preliminary data.</text>
</comment>
<feature type="binding site" evidence="8">
    <location>
        <begin position="147"/>
        <end position="150"/>
    </location>
    <ligand>
        <name>ATP</name>
        <dbReference type="ChEBI" id="CHEBI:30616"/>
    </ligand>
</feature>
<evidence type="ECO:0000313" key="10">
    <source>
        <dbReference type="Proteomes" id="UP001595593"/>
    </source>
</evidence>
<dbReference type="PANTHER" id="PTHR21299:SF1">
    <property type="entry name" value="PANTOATE--BETA-ALANINE LIGASE"/>
    <property type="match status" value="1"/>
</dbReference>
<comment type="subunit">
    <text evidence="8">Homodimer.</text>
</comment>
<keyword evidence="3 8" id="KW-0436">Ligase</keyword>
<dbReference type="GO" id="GO:0004592">
    <property type="term" value="F:pantoate-beta-alanine ligase activity"/>
    <property type="evidence" value="ECO:0007669"/>
    <property type="project" value="UniProtKB-EC"/>
</dbReference>
<evidence type="ECO:0000256" key="2">
    <source>
        <dbReference type="ARBA" id="ARBA00009256"/>
    </source>
</evidence>
<dbReference type="InterPro" id="IPR014729">
    <property type="entry name" value="Rossmann-like_a/b/a_fold"/>
</dbReference>
<evidence type="ECO:0000256" key="3">
    <source>
        <dbReference type="ARBA" id="ARBA00022598"/>
    </source>
</evidence>
<dbReference type="EMBL" id="JBHRTN010000008">
    <property type="protein sequence ID" value="MFC3125332.1"/>
    <property type="molecule type" value="Genomic_DNA"/>
</dbReference>
<keyword evidence="5 8" id="KW-0547">Nucleotide-binding</keyword>
<feature type="binding site" evidence="8">
    <location>
        <position position="61"/>
    </location>
    <ligand>
        <name>beta-alanine</name>
        <dbReference type="ChEBI" id="CHEBI:57966"/>
    </ligand>
</feature>
<comment type="function">
    <text evidence="8">Catalyzes the condensation of pantoate with beta-alanine in an ATP-dependent reaction via a pantoyl-adenylate intermediate.</text>
</comment>
<dbReference type="EC" id="6.3.2.1" evidence="8"/>
<accession>A0ABV7G2S0</accession>
<feature type="binding site" evidence="8">
    <location>
        <begin position="30"/>
        <end position="37"/>
    </location>
    <ligand>
        <name>ATP</name>
        <dbReference type="ChEBI" id="CHEBI:30616"/>
    </ligand>
</feature>
<keyword evidence="10" id="KW-1185">Reference proteome</keyword>
<dbReference type="Pfam" id="PF02569">
    <property type="entry name" value="Pantoate_ligase"/>
    <property type="match status" value="1"/>
</dbReference>
<dbReference type="HAMAP" id="MF_00158">
    <property type="entry name" value="PanC"/>
    <property type="match status" value="1"/>
</dbReference>
<dbReference type="PANTHER" id="PTHR21299">
    <property type="entry name" value="CYTIDYLATE KINASE/PANTOATE-BETA-ALANINE LIGASE"/>
    <property type="match status" value="1"/>
</dbReference>
<evidence type="ECO:0000256" key="5">
    <source>
        <dbReference type="ARBA" id="ARBA00022741"/>
    </source>
</evidence>
<organism evidence="9 10">
    <name type="scientific">Teichococcus globiformis</name>
    <dbReference type="NCBI Taxonomy" id="2307229"/>
    <lineage>
        <taxon>Bacteria</taxon>
        <taxon>Pseudomonadati</taxon>
        <taxon>Pseudomonadota</taxon>
        <taxon>Alphaproteobacteria</taxon>
        <taxon>Acetobacterales</taxon>
        <taxon>Roseomonadaceae</taxon>
        <taxon>Roseomonas</taxon>
    </lineage>
</organism>
<proteinExistence type="inferred from homology"/>
<dbReference type="InterPro" id="IPR042176">
    <property type="entry name" value="Pantoate_ligase_C"/>
</dbReference>
<evidence type="ECO:0000256" key="6">
    <source>
        <dbReference type="ARBA" id="ARBA00022840"/>
    </source>
</evidence>
<evidence type="ECO:0000256" key="7">
    <source>
        <dbReference type="ARBA" id="ARBA00048258"/>
    </source>
</evidence>
<comment type="subcellular location">
    <subcellularLocation>
        <location evidence="8">Cytoplasm</location>
    </subcellularLocation>
</comment>
<feature type="binding site" evidence="8">
    <location>
        <position position="153"/>
    </location>
    <ligand>
        <name>(R)-pantoate</name>
        <dbReference type="ChEBI" id="CHEBI:15980"/>
    </ligand>
</feature>
<evidence type="ECO:0000313" key="9">
    <source>
        <dbReference type="EMBL" id="MFC3125332.1"/>
    </source>
</evidence>